<dbReference type="Proteomes" id="UP001151529">
    <property type="component" value="Chromosome 2"/>
</dbReference>
<dbReference type="Gene3D" id="1.10.418.10">
    <property type="entry name" value="Calponin-like domain"/>
    <property type="match status" value="3"/>
</dbReference>
<feature type="domain" description="Calponin-homology (CH)" evidence="5">
    <location>
        <begin position="54"/>
        <end position="160"/>
    </location>
</feature>
<dbReference type="AlphaFoldDB" id="A0A9Q0UF62"/>
<dbReference type="PROSITE" id="PS50021">
    <property type="entry name" value="CH"/>
    <property type="match status" value="2"/>
</dbReference>
<gene>
    <name evidence="6" type="ORF">OIU85_019975</name>
</gene>
<organism evidence="6 7">
    <name type="scientific">Salix viminalis</name>
    <name type="common">Common osier</name>
    <name type="synonym">Basket willow</name>
    <dbReference type="NCBI Taxonomy" id="40686"/>
    <lineage>
        <taxon>Eukaryota</taxon>
        <taxon>Viridiplantae</taxon>
        <taxon>Streptophyta</taxon>
        <taxon>Embryophyta</taxon>
        <taxon>Tracheophyta</taxon>
        <taxon>Spermatophyta</taxon>
        <taxon>Magnoliopsida</taxon>
        <taxon>eudicotyledons</taxon>
        <taxon>Gunneridae</taxon>
        <taxon>Pentapetalae</taxon>
        <taxon>rosids</taxon>
        <taxon>fabids</taxon>
        <taxon>Malpighiales</taxon>
        <taxon>Salicaceae</taxon>
        <taxon>Saliceae</taxon>
        <taxon>Salix</taxon>
    </lineage>
</organism>
<comment type="caution">
    <text evidence="6">The sequence shown here is derived from an EMBL/GenBank/DDBJ whole genome shotgun (WGS) entry which is preliminary data.</text>
</comment>
<keyword evidence="2" id="KW-0677">Repeat</keyword>
<dbReference type="InterPro" id="IPR001715">
    <property type="entry name" value="CH_dom"/>
</dbReference>
<sequence length="321" mass="36310">MGCKRYLTAKDIVEGSPNLNLAFVAHIFQHRNGLSTQTKQISFLETLPDDAQISREERAFRFWMNSLGNSTYIDNVFEDLRNGWLLLETLDKVSPGIVNWKVANKPPIKLPFRKVENCNQVVKIGKQLKFSLVNIAGNDIVQGNKKLILAYLWQLMRCNILQLLKNLRFHSHGKEITDVDILRWANTQVSNSGTQSRMNSFKDKSLSDGIFFLELLSAVQPRAVNWSLVTKGVADDEKKMNATYIISIARKLGCSIFLLPEDLTEVNQKMILTLTASIMYWYLKQPVDQDKQSGTSDSETISNSTLDDSASESSIEENGNL</sequence>
<evidence type="ECO:0000256" key="3">
    <source>
        <dbReference type="ARBA" id="ARBA00023203"/>
    </source>
</evidence>
<protein>
    <submittedName>
        <fullName evidence="6">FIMBRIN/PLASTIN</fullName>
    </submittedName>
</protein>
<evidence type="ECO:0000313" key="6">
    <source>
        <dbReference type="EMBL" id="KAJ6729005.1"/>
    </source>
</evidence>
<reference evidence="6" key="2">
    <citation type="journal article" date="2023" name="Int. J. Mol. Sci.">
        <title>De Novo Assembly and Annotation of 11 Diverse Shrub Willow (Salix) Genomes Reveals Novel Gene Organization in Sex-Linked Regions.</title>
        <authorList>
            <person name="Hyden B."/>
            <person name="Feng K."/>
            <person name="Yates T.B."/>
            <person name="Jawdy S."/>
            <person name="Cereghino C."/>
            <person name="Smart L.B."/>
            <person name="Muchero W."/>
        </authorList>
    </citation>
    <scope>NUCLEOTIDE SEQUENCE [LARGE SCALE GENOMIC DNA]</scope>
    <source>
        <tissue evidence="6">Shoot tip</tissue>
    </source>
</reference>
<evidence type="ECO:0000256" key="2">
    <source>
        <dbReference type="ARBA" id="ARBA00022737"/>
    </source>
</evidence>
<dbReference type="Pfam" id="PF00307">
    <property type="entry name" value="CH"/>
    <property type="match status" value="2"/>
</dbReference>
<dbReference type="CDD" id="cd21299">
    <property type="entry name" value="CH_AtFIM_like_rpt3"/>
    <property type="match status" value="1"/>
</dbReference>
<dbReference type="GO" id="GO:0032432">
    <property type="term" value="C:actin filament bundle"/>
    <property type="evidence" value="ECO:0007669"/>
    <property type="project" value="TreeGrafter"/>
</dbReference>
<evidence type="ECO:0000256" key="1">
    <source>
        <dbReference type="ARBA" id="ARBA00011385"/>
    </source>
</evidence>
<feature type="compositionally biased region" description="Polar residues" evidence="4">
    <location>
        <begin position="292"/>
        <end position="321"/>
    </location>
</feature>
<dbReference type="InterPro" id="IPR039959">
    <property type="entry name" value="Fimbrin/Plastin"/>
</dbReference>
<dbReference type="EMBL" id="JAPFFL010000004">
    <property type="protein sequence ID" value="KAJ6729005.1"/>
    <property type="molecule type" value="Genomic_DNA"/>
</dbReference>
<feature type="region of interest" description="Disordered" evidence="4">
    <location>
        <begin position="289"/>
        <end position="321"/>
    </location>
</feature>
<name>A0A9Q0UF62_SALVM</name>
<dbReference type="GO" id="GO:0051017">
    <property type="term" value="P:actin filament bundle assembly"/>
    <property type="evidence" value="ECO:0007669"/>
    <property type="project" value="InterPro"/>
</dbReference>
<dbReference type="FunFam" id="1.10.418.10:FF:000034">
    <property type="entry name" value="Fimbrin-2 like"/>
    <property type="match status" value="1"/>
</dbReference>
<keyword evidence="7" id="KW-1185">Reference proteome</keyword>
<comment type="subunit">
    <text evidence="1">Interacts with F-actin.</text>
</comment>
<proteinExistence type="predicted"/>
<accession>A0A9Q0UF62</accession>
<dbReference type="GO" id="GO:0051639">
    <property type="term" value="P:actin filament network formation"/>
    <property type="evidence" value="ECO:0007669"/>
    <property type="project" value="TreeGrafter"/>
</dbReference>
<dbReference type="InterPro" id="IPR036872">
    <property type="entry name" value="CH_dom_sf"/>
</dbReference>
<evidence type="ECO:0000259" key="5">
    <source>
        <dbReference type="PROSITE" id="PS50021"/>
    </source>
</evidence>
<dbReference type="FunFam" id="1.10.418.10:FF:000045">
    <property type="entry name" value="Fimbrin-1 isoform A"/>
    <property type="match status" value="1"/>
</dbReference>
<dbReference type="PANTHER" id="PTHR19961">
    <property type="entry name" value="FIMBRIN/PLASTIN"/>
    <property type="match status" value="1"/>
</dbReference>
<dbReference type="GO" id="GO:0005884">
    <property type="term" value="C:actin filament"/>
    <property type="evidence" value="ECO:0007669"/>
    <property type="project" value="TreeGrafter"/>
</dbReference>
<dbReference type="SUPFAM" id="SSF47576">
    <property type="entry name" value="Calponin-homology domain, CH-domain"/>
    <property type="match status" value="1"/>
</dbReference>
<evidence type="ECO:0000313" key="7">
    <source>
        <dbReference type="Proteomes" id="UP001151529"/>
    </source>
</evidence>
<feature type="domain" description="Calponin-homology (CH)" evidence="5">
    <location>
        <begin position="175"/>
        <end position="283"/>
    </location>
</feature>
<evidence type="ECO:0000256" key="4">
    <source>
        <dbReference type="SAM" id="MobiDB-lite"/>
    </source>
</evidence>
<dbReference type="PANTHER" id="PTHR19961:SF18">
    <property type="entry name" value="FI19014P1"/>
    <property type="match status" value="1"/>
</dbReference>
<keyword evidence="3" id="KW-0009">Actin-binding</keyword>
<reference evidence="6" key="1">
    <citation type="submission" date="2022-11" db="EMBL/GenBank/DDBJ databases">
        <authorList>
            <person name="Hyden B.L."/>
            <person name="Feng K."/>
            <person name="Yates T."/>
            <person name="Jawdy S."/>
            <person name="Smart L.B."/>
            <person name="Muchero W."/>
        </authorList>
    </citation>
    <scope>NUCLEOTIDE SEQUENCE</scope>
    <source>
        <tissue evidence="6">Shoot tip</tissue>
    </source>
</reference>
<dbReference type="OrthoDB" id="431378at2759"/>
<dbReference type="SMART" id="SM00033">
    <property type="entry name" value="CH"/>
    <property type="match status" value="2"/>
</dbReference>
<dbReference type="GO" id="GO:0005737">
    <property type="term" value="C:cytoplasm"/>
    <property type="evidence" value="ECO:0007669"/>
    <property type="project" value="TreeGrafter"/>
</dbReference>
<dbReference type="GO" id="GO:0051015">
    <property type="term" value="F:actin filament binding"/>
    <property type="evidence" value="ECO:0007669"/>
    <property type="project" value="InterPro"/>
</dbReference>